<dbReference type="PROSITE" id="PS51192">
    <property type="entry name" value="HELICASE_ATP_BIND_1"/>
    <property type="match status" value="1"/>
</dbReference>
<dbReference type="SUPFAM" id="SSF52540">
    <property type="entry name" value="P-loop containing nucleoside triphosphate hydrolases"/>
    <property type="match status" value="2"/>
</dbReference>
<keyword evidence="7" id="KW-0862">Zinc</keyword>
<evidence type="ECO:0000259" key="11">
    <source>
        <dbReference type="PROSITE" id="PS50089"/>
    </source>
</evidence>
<keyword evidence="8" id="KW-0067">ATP-binding</keyword>
<dbReference type="InterPro" id="IPR038718">
    <property type="entry name" value="SNF2-like_sf"/>
</dbReference>
<dbReference type="Pfam" id="PF00271">
    <property type="entry name" value="Helicase_C"/>
    <property type="match status" value="1"/>
</dbReference>
<evidence type="ECO:0000259" key="12">
    <source>
        <dbReference type="PROSITE" id="PS51192"/>
    </source>
</evidence>
<dbReference type="GO" id="GO:0004386">
    <property type="term" value="F:helicase activity"/>
    <property type="evidence" value="ECO:0007669"/>
    <property type="project" value="UniProtKB-KW"/>
</dbReference>
<reference evidence="14 15" key="1">
    <citation type="submission" date="2009-08" db="EMBL/GenBank/DDBJ databases">
        <title>The Genome Sequence of Spizellomyces punctatus strain DAOM BR117.</title>
        <authorList>
            <consortium name="The Broad Institute Genome Sequencing Platform"/>
            <person name="Russ C."/>
            <person name="Cuomo C."/>
            <person name="Shea T."/>
            <person name="Young S.K."/>
            <person name="Zeng Q."/>
            <person name="Koehrsen M."/>
            <person name="Haas B."/>
            <person name="Borodovsky M."/>
            <person name="Guigo R."/>
            <person name="Alvarado L."/>
            <person name="Berlin A."/>
            <person name="Bochicchio J."/>
            <person name="Borenstein D."/>
            <person name="Chapman S."/>
            <person name="Chen Z."/>
            <person name="Engels R."/>
            <person name="Freedman E."/>
            <person name="Gellesch M."/>
            <person name="Goldberg J."/>
            <person name="Griggs A."/>
            <person name="Gujja S."/>
            <person name="Heiman D."/>
            <person name="Hepburn T."/>
            <person name="Howarth C."/>
            <person name="Jen D."/>
            <person name="Larson L."/>
            <person name="Lewis B."/>
            <person name="Mehta T."/>
            <person name="Park D."/>
            <person name="Pearson M."/>
            <person name="Roberts A."/>
            <person name="Saif S."/>
            <person name="Shenoy N."/>
            <person name="Sisk P."/>
            <person name="Stolte C."/>
            <person name="Sykes S."/>
            <person name="Thomson T."/>
            <person name="Walk T."/>
            <person name="White J."/>
            <person name="Yandava C."/>
            <person name="Burger G."/>
            <person name="Gray M.W."/>
            <person name="Holland P.W.H."/>
            <person name="King N."/>
            <person name="Lang F.B.F."/>
            <person name="Roger A.J."/>
            <person name="Ruiz-Trillo I."/>
            <person name="Lander E."/>
            <person name="Nusbaum C."/>
        </authorList>
    </citation>
    <scope>NUCLEOTIDE SEQUENCE [LARGE SCALE GENOMIC DNA]</scope>
    <source>
        <strain evidence="14 15">DAOM BR117</strain>
    </source>
</reference>
<dbReference type="GO" id="GO:0016787">
    <property type="term" value="F:hydrolase activity"/>
    <property type="evidence" value="ECO:0007669"/>
    <property type="project" value="UniProtKB-KW"/>
</dbReference>
<dbReference type="GO" id="GO:0008270">
    <property type="term" value="F:zinc ion binding"/>
    <property type="evidence" value="ECO:0007669"/>
    <property type="project" value="UniProtKB-KW"/>
</dbReference>
<dbReference type="PROSITE" id="PS50089">
    <property type="entry name" value="ZF_RING_2"/>
    <property type="match status" value="1"/>
</dbReference>
<dbReference type="Gene3D" id="3.30.40.10">
    <property type="entry name" value="Zinc/RING finger domain, C3HC4 (zinc finger)"/>
    <property type="match status" value="1"/>
</dbReference>
<dbReference type="Pfam" id="PF00176">
    <property type="entry name" value="SNF2-rel_dom"/>
    <property type="match status" value="1"/>
</dbReference>
<dbReference type="InParanoid" id="A0A0L0HAB5"/>
<evidence type="ECO:0000256" key="2">
    <source>
        <dbReference type="ARBA" id="ARBA00022723"/>
    </source>
</evidence>
<keyword evidence="5" id="KW-0378">Hydrolase</keyword>
<dbReference type="GO" id="GO:0005524">
    <property type="term" value="F:ATP binding"/>
    <property type="evidence" value="ECO:0007669"/>
    <property type="project" value="UniProtKB-KW"/>
</dbReference>
<dbReference type="EMBL" id="KQ257460">
    <property type="protein sequence ID" value="KNC98510.1"/>
    <property type="molecule type" value="Genomic_DNA"/>
</dbReference>
<dbReference type="Pfam" id="PF13445">
    <property type="entry name" value="zf-RING_UBOX"/>
    <property type="match status" value="1"/>
</dbReference>
<evidence type="ECO:0000256" key="1">
    <source>
        <dbReference type="ARBA" id="ARBA00007025"/>
    </source>
</evidence>
<dbReference type="SMART" id="SM00184">
    <property type="entry name" value="RING"/>
    <property type="match status" value="1"/>
</dbReference>
<dbReference type="RefSeq" id="XP_016606550.1">
    <property type="nucleotide sequence ID" value="XM_016754411.1"/>
</dbReference>
<dbReference type="AlphaFoldDB" id="A0A0L0HAB5"/>
<keyword evidence="15" id="KW-1185">Reference proteome</keyword>
<accession>A0A0L0HAB5</accession>
<dbReference type="GO" id="GO:0008094">
    <property type="term" value="F:ATP-dependent activity, acting on DNA"/>
    <property type="evidence" value="ECO:0007669"/>
    <property type="project" value="TreeGrafter"/>
</dbReference>
<dbReference type="InterPro" id="IPR027370">
    <property type="entry name" value="Znf-RING_euk"/>
</dbReference>
<dbReference type="Gene3D" id="3.40.50.300">
    <property type="entry name" value="P-loop containing nucleotide triphosphate hydrolases"/>
    <property type="match status" value="1"/>
</dbReference>
<evidence type="ECO:0008006" key="16">
    <source>
        <dbReference type="Google" id="ProtNLM"/>
    </source>
</evidence>
<dbReference type="SUPFAM" id="SSF57850">
    <property type="entry name" value="RING/U-box"/>
    <property type="match status" value="1"/>
</dbReference>
<dbReference type="PROSITE" id="PS51194">
    <property type="entry name" value="HELICASE_CTER"/>
    <property type="match status" value="1"/>
</dbReference>
<feature type="domain" description="RING-type" evidence="11">
    <location>
        <begin position="728"/>
        <end position="772"/>
    </location>
</feature>
<dbReference type="SMART" id="SM00487">
    <property type="entry name" value="DEXDc"/>
    <property type="match status" value="1"/>
</dbReference>
<feature type="region of interest" description="Disordered" evidence="10">
    <location>
        <begin position="254"/>
        <end position="277"/>
    </location>
</feature>
<evidence type="ECO:0000256" key="9">
    <source>
        <dbReference type="PROSITE-ProRule" id="PRU00175"/>
    </source>
</evidence>
<evidence type="ECO:0000256" key="7">
    <source>
        <dbReference type="ARBA" id="ARBA00022833"/>
    </source>
</evidence>
<gene>
    <name evidence="14" type="ORF">SPPG_06207</name>
</gene>
<dbReference type="SMART" id="SM00490">
    <property type="entry name" value="HELICc"/>
    <property type="match status" value="1"/>
</dbReference>
<dbReference type="eggNOG" id="KOG1001">
    <property type="taxonomic scope" value="Eukaryota"/>
</dbReference>
<feature type="domain" description="Helicase ATP-binding" evidence="12">
    <location>
        <begin position="367"/>
        <end position="560"/>
    </location>
</feature>
<dbReference type="CDD" id="cd18008">
    <property type="entry name" value="DEXDc_SHPRH-like"/>
    <property type="match status" value="1"/>
</dbReference>
<protein>
    <recommendedName>
        <fullName evidence="16">DNA repair protein RAD5</fullName>
    </recommendedName>
</protein>
<dbReference type="InterPro" id="IPR049730">
    <property type="entry name" value="SNF2/RAD54-like_C"/>
</dbReference>
<dbReference type="GO" id="GO:0005634">
    <property type="term" value="C:nucleus"/>
    <property type="evidence" value="ECO:0007669"/>
    <property type="project" value="TreeGrafter"/>
</dbReference>
<dbReference type="InterPro" id="IPR001841">
    <property type="entry name" value="Znf_RING"/>
</dbReference>
<keyword evidence="3" id="KW-0547">Nucleotide-binding</keyword>
<dbReference type="OrthoDB" id="448448at2759"/>
<evidence type="ECO:0000313" key="15">
    <source>
        <dbReference type="Proteomes" id="UP000053201"/>
    </source>
</evidence>
<proteinExistence type="inferred from homology"/>
<keyword evidence="2" id="KW-0479">Metal-binding</keyword>
<evidence type="ECO:0000256" key="4">
    <source>
        <dbReference type="ARBA" id="ARBA00022771"/>
    </source>
</evidence>
<dbReference type="PANTHER" id="PTHR45626">
    <property type="entry name" value="TRANSCRIPTION TERMINATION FACTOR 2-RELATED"/>
    <property type="match status" value="1"/>
</dbReference>
<evidence type="ECO:0000259" key="13">
    <source>
        <dbReference type="PROSITE" id="PS51194"/>
    </source>
</evidence>
<evidence type="ECO:0000256" key="10">
    <source>
        <dbReference type="SAM" id="MobiDB-lite"/>
    </source>
</evidence>
<dbReference type="PANTHER" id="PTHR45626:SF22">
    <property type="entry name" value="DNA REPAIR PROTEIN RAD5"/>
    <property type="match status" value="1"/>
</dbReference>
<dbReference type="Gene3D" id="3.40.50.10810">
    <property type="entry name" value="Tandem AAA-ATPase domain"/>
    <property type="match status" value="1"/>
</dbReference>
<feature type="compositionally biased region" description="Acidic residues" evidence="10">
    <location>
        <begin position="263"/>
        <end position="277"/>
    </location>
</feature>
<dbReference type="VEuPathDB" id="FungiDB:SPPG_06207"/>
<evidence type="ECO:0000256" key="3">
    <source>
        <dbReference type="ARBA" id="ARBA00022741"/>
    </source>
</evidence>
<sequence length="997" mass="111696">MHAIPTADTQEPLTGDLASLRLILGDTLPHISLQILLAEAKGNVGQAVNLYFESPTKYDTMAAGVKRKAELETGETGNGLAKRRNNGTVGFPRFLGETILVAYSTLKGPNHLRDGDEMDLLNGTKTISVPKRSGLGARGRGRAKRAFTISSKSDVHVGSVGPITRLSVRGKEFGKMRMEDARWLGRLVELGIVQVQGTIVSSPPTLTLMCDIILQIRIYLTQTAFSQTQPTNDQDVKDRKAALLALFKHLGLRPSSSDKPVDETTEGEEDEKDLEEDQVEVLYEKARGFENVEEVEPGPGLNIELRGYQKQALSWMMAKENLTTDASAHSIHPLWEEYTFPKVETGIDGEEKFYFNPYTGELTTEFPSAADRTRGGILADEMGLGKTLETLSLIHTNRPNSRDLNLGPSLHKLFSSPASTTLPKSPSTLIICPVSLLAQWRDEITNKFAPRALTCAVYYGTDRFLTVSDLTDAKRAPDVIITTYGVVTREWGAGKKSGLVYGVEWYRVVLDEAHFIKNRTTGMARSCSEVEGRRRWAVTGTPIQNKLEDLFSLIHFLRIDPWANISYWRQFITIAFANQDSKALNVVQSILEPLVLRRQKSTPWGPEGKPLVSLPPKTVETAYLDFTQEERDIYTALWSRSKTQFSAFVASGTVLSHWAHVFQMLTRLRQCCLHPSLAMKNSNEEPEVSELIKRFQDGGNGDAYVTNVIQKLTQTGSDGQDDDDDQSCPICFDLMMQPTLFPCLHVSCWDCIVGYLQRREQNGEKGECPICRQEFREEDLLDIVRAPTTVSKTTLLNAEHNKENIECSPPCTPPPPIRLRKHFHSSTKLCTLIKDIQETRAKDASIKTVVFSQFTSMLDLCETVLTDAGLGFVRLDGSLVQRDRERVLKRFDEVEDVGVLLASVRSAGVGLNLVRASFVIVLEPWWNAPVEHQTIDRVHRLGQTRPVHVKRYIIRNTVEEQMLRIQERKNVLCRVAIGGRDEEEKGRRVDELKVLFG</sequence>
<dbReference type="CDD" id="cd18793">
    <property type="entry name" value="SF2_C_SNF"/>
    <property type="match status" value="1"/>
</dbReference>
<dbReference type="InterPro" id="IPR000330">
    <property type="entry name" value="SNF2_N"/>
</dbReference>
<evidence type="ECO:0000256" key="6">
    <source>
        <dbReference type="ARBA" id="ARBA00022806"/>
    </source>
</evidence>
<dbReference type="FunCoup" id="A0A0L0HAB5">
    <property type="interactions" value="237"/>
</dbReference>
<dbReference type="GeneID" id="27689530"/>
<dbReference type="OMA" id="KVEPWSN"/>
<comment type="similarity">
    <text evidence="1">Belongs to the SNF2/RAD54 helicase family.</text>
</comment>
<evidence type="ECO:0000313" key="14">
    <source>
        <dbReference type="EMBL" id="KNC98510.1"/>
    </source>
</evidence>
<dbReference type="InterPro" id="IPR001650">
    <property type="entry name" value="Helicase_C-like"/>
</dbReference>
<dbReference type="InterPro" id="IPR013083">
    <property type="entry name" value="Znf_RING/FYVE/PHD"/>
</dbReference>
<evidence type="ECO:0000256" key="5">
    <source>
        <dbReference type="ARBA" id="ARBA00022801"/>
    </source>
</evidence>
<keyword evidence="4 9" id="KW-0863">Zinc-finger</keyword>
<dbReference type="InterPro" id="IPR050628">
    <property type="entry name" value="SNF2_RAD54_helicase_TF"/>
</dbReference>
<dbReference type="InterPro" id="IPR027417">
    <property type="entry name" value="P-loop_NTPase"/>
</dbReference>
<evidence type="ECO:0000256" key="8">
    <source>
        <dbReference type="ARBA" id="ARBA00022840"/>
    </source>
</evidence>
<feature type="domain" description="Helicase C-terminal" evidence="13">
    <location>
        <begin position="828"/>
        <end position="993"/>
    </location>
</feature>
<name>A0A0L0HAB5_SPIPD</name>
<dbReference type="GO" id="GO:0006281">
    <property type="term" value="P:DNA repair"/>
    <property type="evidence" value="ECO:0007669"/>
    <property type="project" value="TreeGrafter"/>
</dbReference>
<keyword evidence="6" id="KW-0347">Helicase</keyword>
<organism evidence="14 15">
    <name type="scientific">Spizellomyces punctatus (strain DAOM BR117)</name>
    <dbReference type="NCBI Taxonomy" id="645134"/>
    <lineage>
        <taxon>Eukaryota</taxon>
        <taxon>Fungi</taxon>
        <taxon>Fungi incertae sedis</taxon>
        <taxon>Chytridiomycota</taxon>
        <taxon>Chytridiomycota incertae sedis</taxon>
        <taxon>Chytridiomycetes</taxon>
        <taxon>Spizellomycetales</taxon>
        <taxon>Spizellomycetaceae</taxon>
        <taxon>Spizellomyces</taxon>
    </lineage>
</organism>
<dbReference type="InterPro" id="IPR014001">
    <property type="entry name" value="Helicase_ATP-bd"/>
</dbReference>
<dbReference type="STRING" id="645134.A0A0L0HAB5"/>
<dbReference type="Proteomes" id="UP000053201">
    <property type="component" value="Unassembled WGS sequence"/>
</dbReference>